<dbReference type="GO" id="GO:0008800">
    <property type="term" value="F:beta-lactamase activity"/>
    <property type="evidence" value="ECO:0007669"/>
    <property type="project" value="UniProtKB-UniRule"/>
</dbReference>
<evidence type="ECO:0000256" key="4">
    <source>
        <dbReference type="ARBA" id="ARBA00023251"/>
    </source>
</evidence>
<keyword evidence="4 5" id="KW-0046">Antibiotic resistance</keyword>
<dbReference type="SUPFAM" id="SSF56601">
    <property type="entry name" value="beta-lactamase/transpeptidase-like"/>
    <property type="match status" value="1"/>
</dbReference>
<dbReference type="Proteomes" id="UP000190037">
    <property type="component" value="Unassembled WGS sequence"/>
</dbReference>
<dbReference type="STRING" id="159449.B4N89_26250"/>
<dbReference type="InterPro" id="IPR012338">
    <property type="entry name" value="Beta-lactam/transpept-like"/>
</dbReference>
<evidence type="ECO:0000256" key="6">
    <source>
        <dbReference type="SAM" id="MobiDB-lite"/>
    </source>
</evidence>
<dbReference type="GO" id="GO:0030288">
    <property type="term" value="C:outer membrane-bounded periplasmic space"/>
    <property type="evidence" value="ECO:0007669"/>
    <property type="project" value="InterPro"/>
</dbReference>
<dbReference type="PANTHER" id="PTHR46825">
    <property type="entry name" value="D-ALANYL-D-ALANINE-CARBOXYPEPTIDASE/ENDOPEPTIDASE AMPH"/>
    <property type="match status" value="1"/>
</dbReference>
<dbReference type="GO" id="GO:0046677">
    <property type="term" value="P:response to antibiotic"/>
    <property type="evidence" value="ECO:0007669"/>
    <property type="project" value="UniProtKB-UniRule"/>
</dbReference>
<comment type="caution">
    <text evidence="8">The sequence shown here is derived from an EMBL/GenBank/DDBJ whole genome shotgun (WGS) entry which is preliminary data.</text>
</comment>
<dbReference type="EC" id="3.5.2.6" evidence="5"/>
<evidence type="ECO:0000256" key="5">
    <source>
        <dbReference type="RuleBase" id="RU361140"/>
    </source>
</evidence>
<dbReference type="Gene3D" id="3.40.710.10">
    <property type="entry name" value="DD-peptidase/beta-lactamase superfamily"/>
    <property type="match status" value="1"/>
</dbReference>
<dbReference type="InterPro" id="IPR050491">
    <property type="entry name" value="AmpC-like"/>
</dbReference>
<reference evidence="8 9" key="1">
    <citation type="submission" date="2017-03" db="EMBL/GenBank/DDBJ databases">
        <title>Draft genome sequence of Streptomyces scabrisporus NF3, endophyte isolated from Amphipterygium adstringens.</title>
        <authorList>
            <person name="Vazquez M."/>
            <person name="Ceapa C.D."/>
            <person name="Rodriguez Luna D."/>
            <person name="Sanchez Esquivel S."/>
        </authorList>
    </citation>
    <scope>NUCLEOTIDE SEQUENCE [LARGE SCALE GENOMIC DNA]</scope>
    <source>
        <strain evidence="8 9">NF3</strain>
    </source>
</reference>
<evidence type="ECO:0000256" key="3">
    <source>
        <dbReference type="ARBA" id="ARBA00022801"/>
    </source>
</evidence>
<dbReference type="InterPro" id="IPR001586">
    <property type="entry name" value="Beta-lactam_class-C_AS"/>
</dbReference>
<dbReference type="AlphaFoldDB" id="A0A1T3P4E7"/>
<sequence length="594" mass="64081">MEYGGRRARDVRHECRGGASGRAAVPTVPTFRQRRSAGRRDRLLPGRVGSGPFRGIRFSESECLMDVKPDVHQVLSGLAEQLRTRWPVPGIAISVVDGSGESAFVTAGFANAESGAPISRRTRFEIGSISKTFTAFLFGVLADEGKVDLDAAVADHLPWFAPNGGSRAITVRHLLQHTSGLVAGADALPDAAARGYALRDARTWVEPGELFHYSNEGYNLLGLIVEQVTGQSTADAMTERLLRPLGMRDSAARIVHEEIAELATGYRFLRDDRPPLPSAPLAPAGFFEYASADGNVLATASDLGRFARMLLGRGTLDGATIVEPERFRQLLTMPADTVGPDYACGVGVETIDGRTWLTHAGGMVGYRSYLAVDIDGGHGVAVLTNAPGECQIISRFARHALAVVQGAPADPALFDPERIPDARRYVGVHGTAPRGIRVESVGDDRLSLTSEGVTGKLYDAGDGRLVCDHPKWSAYHHSWDGRWLYGPESLGPGPSAPTAPPRALVGRYRSYTPWYPAFDIVQRAGRLHMIAATGVEAPYDEPELVPLDDETFRVGADPRLPERLTAGPAPDGAVLWVDVDGCRYTRSFRDQPES</sequence>
<evidence type="ECO:0000256" key="1">
    <source>
        <dbReference type="ARBA" id="ARBA00001526"/>
    </source>
</evidence>
<dbReference type="Pfam" id="PF00144">
    <property type="entry name" value="Beta-lactamase"/>
    <property type="match status" value="1"/>
</dbReference>
<dbReference type="GO" id="GO:0017001">
    <property type="term" value="P:antibiotic catabolic process"/>
    <property type="evidence" value="ECO:0007669"/>
    <property type="project" value="InterPro"/>
</dbReference>
<name>A0A1T3P4E7_9ACTN</name>
<comment type="catalytic activity">
    <reaction evidence="1 5">
        <text>a beta-lactam + H2O = a substituted beta-amino acid</text>
        <dbReference type="Rhea" id="RHEA:20401"/>
        <dbReference type="ChEBI" id="CHEBI:15377"/>
        <dbReference type="ChEBI" id="CHEBI:35627"/>
        <dbReference type="ChEBI" id="CHEBI:140347"/>
        <dbReference type="EC" id="3.5.2.6"/>
    </reaction>
</comment>
<accession>A0A1T3P4E7</accession>
<keyword evidence="3 5" id="KW-0378">Hydrolase</keyword>
<dbReference type="EMBL" id="MWQN01000001">
    <property type="protein sequence ID" value="OPC83967.1"/>
    <property type="molecule type" value="Genomic_DNA"/>
</dbReference>
<keyword evidence="9" id="KW-1185">Reference proteome</keyword>
<evidence type="ECO:0000259" key="7">
    <source>
        <dbReference type="Pfam" id="PF00144"/>
    </source>
</evidence>
<proteinExistence type="inferred from homology"/>
<gene>
    <name evidence="8" type="ORF">B4N89_26250</name>
</gene>
<evidence type="ECO:0000313" key="8">
    <source>
        <dbReference type="EMBL" id="OPC83967.1"/>
    </source>
</evidence>
<comment type="similarity">
    <text evidence="2 5">Belongs to the class-C beta-lactamase family.</text>
</comment>
<evidence type="ECO:0000256" key="2">
    <source>
        <dbReference type="ARBA" id="ARBA00007840"/>
    </source>
</evidence>
<feature type="compositionally biased region" description="Basic and acidic residues" evidence="6">
    <location>
        <begin position="1"/>
        <end position="16"/>
    </location>
</feature>
<dbReference type="PROSITE" id="PS00336">
    <property type="entry name" value="BETA_LACTAMASE_C"/>
    <property type="match status" value="1"/>
</dbReference>
<organism evidence="8 9">
    <name type="scientific">Embleya scabrispora</name>
    <dbReference type="NCBI Taxonomy" id="159449"/>
    <lineage>
        <taxon>Bacteria</taxon>
        <taxon>Bacillati</taxon>
        <taxon>Actinomycetota</taxon>
        <taxon>Actinomycetes</taxon>
        <taxon>Kitasatosporales</taxon>
        <taxon>Streptomycetaceae</taxon>
        <taxon>Embleya</taxon>
    </lineage>
</organism>
<dbReference type="InterPro" id="IPR001466">
    <property type="entry name" value="Beta-lactam-related"/>
</dbReference>
<feature type="region of interest" description="Disordered" evidence="6">
    <location>
        <begin position="1"/>
        <end position="23"/>
    </location>
</feature>
<evidence type="ECO:0000313" key="9">
    <source>
        <dbReference type="Proteomes" id="UP000190037"/>
    </source>
</evidence>
<feature type="domain" description="Beta-lactamase-related" evidence="7">
    <location>
        <begin position="84"/>
        <end position="388"/>
    </location>
</feature>
<protein>
    <recommendedName>
        <fullName evidence="5">Beta-lactamase</fullName>
        <ecNumber evidence="5">3.5.2.6</ecNumber>
    </recommendedName>
</protein>
<dbReference type="PANTHER" id="PTHR46825:SF9">
    <property type="entry name" value="BETA-LACTAMASE-RELATED DOMAIN-CONTAINING PROTEIN"/>
    <property type="match status" value="1"/>
</dbReference>